<dbReference type="InterPro" id="IPR048950">
    <property type="entry name" value="Ppx_GppA_C"/>
</dbReference>
<comment type="subcellular location">
    <subcellularLocation>
        <location evidence="2">Cell membrane</location>
        <topology evidence="2">Peripheral membrane protein</topology>
    </subcellularLocation>
</comment>
<dbReference type="InterPro" id="IPR050273">
    <property type="entry name" value="GppA/Ppx_hydrolase"/>
</dbReference>
<dbReference type="PANTHER" id="PTHR30005">
    <property type="entry name" value="EXOPOLYPHOSPHATASE"/>
    <property type="match status" value="1"/>
</dbReference>
<evidence type="ECO:0000256" key="7">
    <source>
        <dbReference type="ARBA" id="ARBA00022475"/>
    </source>
</evidence>
<dbReference type="OrthoDB" id="9793035at2"/>
<dbReference type="FunFam" id="3.30.420.40:FF:000023">
    <property type="entry name" value="Guanosine-5'-triphosphate,3'-diphosphate pyrophosphatase"/>
    <property type="match status" value="1"/>
</dbReference>
<evidence type="ECO:0000256" key="5">
    <source>
        <dbReference type="ARBA" id="ARBA00012451"/>
    </source>
</evidence>
<keyword evidence="15" id="KW-1185">Reference proteome</keyword>
<dbReference type="PIRSF" id="PIRSF001267">
    <property type="entry name" value="Pyrophosphatase_GppA_Ppx"/>
    <property type="match status" value="1"/>
</dbReference>
<dbReference type="InterPro" id="IPR003695">
    <property type="entry name" value="Ppx_GppA_N"/>
</dbReference>
<evidence type="ECO:0000256" key="10">
    <source>
        <dbReference type="ARBA" id="ARBA00047607"/>
    </source>
</evidence>
<dbReference type="NCBIfam" id="TIGR03706">
    <property type="entry name" value="exo_poly_only"/>
    <property type="match status" value="1"/>
</dbReference>
<dbReference type="EMBL" id="QPGL01000001">
    <property type="protein sequence ID" value="RCS72631.1"/>
    <property type="molecule type" value="Genomic_DNA"/>
</dbReference>
<evidence type="ECO:0000256" key="3">
    <source>
        <dbReference type="ARBA" id="ARBA00007125"/>
    </source>
</evidence>
<dbReference type="GO" id="GO:0005886">
    <property type="term" value="C:plasma membrane"/>
    <property type="evidence" value="ECO:0007669"/>
    <property type="project" value="UniProtKB-SubCell"/>
</dbReference>
<evidence type="ECO:0000259" key="13">
    <source>
        <dbReference type="Pfam" id="PF21447"/>
    </source>
</evidence>
<evidence type="ECO:0000313" key="15">
    <source>
        <dbReference type="Proteomes" id="UP000252479"/>
    </source>
</evidence>
<dbReference type="InterPro" id="IPR043129">
    <property type="entry name" value="ATPase_NBD"/>
</dbReference>
<keyword evidence="7" id="KW-1003">Cell membrane</keyword>
<sequence>MNSTNEPNIAPKASGSSENAPSDRQIAAIDLGSNSFHMVVAKVIGSDLQIVSRHKQRVRLADGLDSYMNLDNAAIQRGLDCLAMFAERLVDFAPQNVRIAATHTLRQANNTHIFLSRAKHVLPFPIEVIPGVEEARLIYLGVAHTQPEWEKKLVVDIGGGSTEMIIGEAFEPHLLNSKQLGCVSYTNKFFHNGKLSKKNFSKAILAAEQKLESLSQSYKKLGWDAALGSSGTIKAIREVLMGLGHEDGLITIERLKHLIDELCELDQIDDIKLEGLTDDRKPVFAAGVAILYAVFNSFSIDHMHFSDGALREGLMYEMEDRFQRSDIRMRTAENLAEKHQVDLTHASHVRDQAELFLNQVGSSLSIEPESELCSLLSWGALLHEVGLSIGYKGFHRHSAYILQHTNMPGFNQEQQQVLAALVRFQRKALKLQEMPALSIYKAKQILPLIAILRLAIVLNGQRQGVADLPSLTLSILDINDEVDGEDGIQQKWKITCSNPDWLSENRLLHADLVTEKAYWKSAGWHLMF</sequence>
<dbReference type="GeneID" id="303187834"/>
<dbReference type="Pfam" id="PF02541">
    <property type="entry name" value="Ppx-GppA"/>
    <property type="match status" value="1"/>
</dbReference>
<keyword evidence="8 14" id="KW-0378">Hydrolase</keyword>
<dbReference type="SUPFAM" id="SSF109604">
    <property type="entry name" value="HD-domain/PDEase-like"/>
    <property type="match status" value="1"/>
</dbReference>
<gene>
    <name evidence="14" type="primary">ppx</name>
    <name evidence="14" type="ORF">CIK83_02835</name>
</gene>
<comment type="similarity">
    <text evidence="3">Belongs to the GppA/Ppx family.</text>
</comment>
<dbReference type="FunFam" id="3.30.420.150:FF:000001">
    <property type="entry name" value="Guanosine-5'-triphosphate,3'-diphosphate pyrophosphatase"/>
    <property type="match status" value="1"/>
</dbReference>
<keyword evidence="9" id="KW-0472">Membrane</keyword>
<dbReference type="EC" id="3.6.1.11" evidence="5"/>
<comment type="cofactor">
    <cofactor evidence="1">
        <name>Mg(2+)</name>
        <dbReference type="ChEBI" id="CHEBI:18420"/>
    </cofactor>
</comment>
<feature type="domain" description="Ppx/GppA phosphatase N-terminal" evidence="12">
    <location>
        <begin position="39"/>
        <end position="321"/>
    </location>
</feature>
<dbReference type="SUPFAM" id="SSF53067">
    <property type="entry name" value="Actin-like ATPase domain"/>
    <property type="match status" value="2"/>
</dbReference>
<dbReference type="InterPro" id="IPR030673">
    <property type="entry name" value="PyroPPase_GppA_Ppx"/>
</dbReference>
<evidence type="ECO:0000256" key="8">
    <source>
        <dbReference type="ARBA" id="ARBA00022801"/>
    </source>
</evidence>
<dbReference type="Gene3D" id="3.30.70.2260">
    <property type="match status" value="1"/>
</dbReference>
<dbReference type="InterPro" id="IPR022371">
    <property type="entry name" value="Exopolyphosphatase"/>
</dbReference>
<name>A0A368LLD2_9VIBR</name>
<dbReference type="Proteomes" id="UP000252479">
    <property type="component" value="Unassembled WGS sequence"/>
</dbReference>
<evidence type="ECO:0000256" key="9">
    <source>
        <dbReference type="ARBA" id="ARBA00023136"/>
    </source>
</evidence>
<dbReference type="Pfam" id="PF21447">
    <property type="entry name" value="Ppx-GppA_III"/>
    <property type="match status" value="1"/>
</dbReference>
<protein>
    <recommendedName>
        <fullName evidence="6">Exopolyphosphatase</fullName>
        <ecNumber evidence="5">3.6.1.11</ecNumber>
    </recommendedName>
</protein>
<feature type="domain" description="Ppx/GppA phosphatase C-terminal" evidence="13">
    <location>
        <begin position="327"/>
        <end position="516"/>
    </location>
</feature>
<dbReference type="PANTHER" id="PTHR30005:SF14">
    <property type="entry name" value="EXOPOLYPHOSPHATASE"/>
    <property type="match status" value="1"/>
</dbReference>
<dbReference type="Gene3D" id="1.10.3210.10">
    <property type="entry name" value="Hypothetical protein af1432"/>
    <property type="match status" value="1"/>
</dbReference>
<dbReference type="GO" id="GO:0004309">
    <property type="term" value="F:exopolyphosphatase activity"/>
    <property type="evidence" value="ECO:0007669"/>
    <property type="project" value="UniProtKB-EC"/>
</dbReference>
<feature type="region of interest" description="Disordered" evidence="11">
    <location>
        <begin position="1"/>
        <end position="21"/>
    </location>
</feature>
<comment type="catalytic activity">
    <reaction evidence="10">
        <text>[phosphate](n) + H2O = [phosphate](n-1) + phosphate + H(+)</text>
        <dbReference type="Rhea" id="RHEA:21528"/>
        <dbReference type="Rhea" id="RHEA-COMP:9859"/>
        <dbReference type="Rhea" id="RHEA-COMP:14279"/>
        <dbReference type="ChEBI" id="CHEBI:15377"/>
        <dbReference type="ChEBI" id="CHEBI:15378"/>
        <dbReference type="ChEBI" id="CHEBI:16838"/>
        <dbReference type="ChEBI" id="CHEBI:43474"/>
        <dbReference type="EC" id="3.6.1.11"/>
    </reaction>
</comment>
<organism evidence="14 15">
    <name type="scientific">Vibrio casei</name>
    <dbReference type="NCBI Taxonomy" id="673372"/>
    <lineage>
        <taxon>Bacteria</taxon>
        <taxon>Pseudomonadati</taxon>
        <taxon>Pseudomonadota</taxon>
        <taxon>Gammaproteobacteria</taxon>
        <taxon>Vibrionales</taxon>
        <taxon>Vibrionaceae</taxon>
        <taxon>Vibrio</taxon>
    </lineage>
</organism>
<evidence type="ECO:0000256" key="2">
    <source>
        <dbReference type="ARBA" id="ARBA00004202"/>
    </source>
</evidence>
<proteinExistence type="inferred from homology"/>
<comment type="caution">
    <text evidence="14">The sequence shown here is derived from an EMBL/GenBank/DDBJ whole genome shotgun (WGS) entry which is preliminary data.</text>
</comment>
<evidence type="ECO:0000256" key="4">
    <source>
        <dbReference type="ARBA" id="ARBA00011738"/>
    </source>
</evidence>
<evidence type="ECO:0000313" key="14">
    <source>
        <dbReference type="EMBL" id="RCS72631.1"/>
    </source>
</evidence>
<dbReference type="GO" id="GO:0006798">
    <property type="term" value="P:polyphosphate catabolic process"/>
    <property type="evidence" value="ECO:0007669"/>
    <property type="project" value="TreeGrafter"/>
</dbReference>
<dbReference type="Gene3D" id="3.30.420.150">
    <property type="entry name" value="Exopolyphosphatase. Domain 2"/>
    <property type="match status" value="1"/>
</dbReference>
<evidence type="ECO:0000259" key="12">
    <source>
        <dbReference type="Pfam" id="PF02541"/>
    </source>
</evidence>
<evidence type="ECO:0000256" key="1">
    <source>
        <dbReference type="ARBA" id="ARBA00001946"/>
    </source>
</evidence>
<evidence type="ECO:0000256" key="6">
    <source>
        <dbReference type="ARBA" id="ARBA00020416"/>
    </source>
</evidence>
<accession>A0A368LLD2</accession>
<evidence type="ECO:0000256" key="11">
    <source>
        <dbReference type="SAM" id="MobiDB-lite"/>
    </source>
</evidence>
<dbReference type="Gene3D" id="3.30.420.40">
    <property type="match status" value="1"/>
</dbReference>
<reference evidence="14 15" key="1">
    <citation type="journal article" date="2017" name="Elife">
        <title>Extensive horizontal gene transfer in cheese-associated bacteria.</title>
        <authorList>
            <person name="Bonham K.S."/>
            <person name="Wolfe B.E."/>
            <person name="Dutton R.J."/>
        </authorList>
    </citation>
    <scope>NUCLEOTIDE SEQUENCE [LARGE SCALE GENOMIC DNA]</scope>
    <source>
        <strain evidence="14 15">JB196</strain>
    </source>
</reference>
<comment type="subunit">
    <text evidence="4">Homodimer.</text>
</comment>
<dbReference type="RefSeq" id="WP_086959390.1">
    <property type="nucleotide sequence ID" value="NZ_AP018680.1"/>
</dbReference>
<dbReference type="AlphaFoldDB" id="A0A368LLD2"/>